<evidence type="ECO:0000313" key="3">
    <source>
        <dbReference type="EMBL" id="MCU6795006.1"/>
    </source>
</evidence>
<organism evidence="3 4">
    <name type="scientific">Paenibacillus baimaensis</name>
    <dbReference type="NCBI Taxonomy" id="2982185"/>
    <lineage>
        <taxon>Bacteria</taxon>
        <taxon>Bacillati</taxon>
        <taxon>Bacillota</taxon>
        <taxon>Bacilli</taxon>
        <taxon>Bacillales</taxon>
        <taxon>Paenibacillaceae</taxon>
        <taxon>Paenibacillus</taxon>
    </lineage>
</organism>
<evidence type="ECO:0000259" key="2">
    <source>
        <dbReference type="PROSITE" id="PS50937"/>
    </source>
</evidence>
<dbReference type="Gene3D" id="1.10.1660.10">
    <property type="match status" value="1"/>
</dbReference>
<keyword evidence="1" id="KW-0238">DNA-binding</keyword>
<sequence length="131" mass="15434">MDMELTIQQVADRTDLSVHTLRYYERIGLMDPVHRTPNGRRSYKENDIEWIVLLIHLRSTEMPIAEMQQFASLVRQGDSTIADRCVLLEAHERKLLEQYQELQTTLALLSDKIGYYRSWEMSQHEKKPITG</sequence>
<dbReference type="PROSITE" id="PS50937">
    <property type="entry name" value="HTH_MERR_2"/>
    <property type="match status" value="1"/>
</dbReference>
<dbReference type="PANTHER" id="PTHR30204:SF98">
    <property type="entry name" value="HTH-TYPE TRANSCRIPTIONAL REGULATOR ADHR"/>
    <property type="match status" value="1"/>
</dbReference>
<dbReference type="SMART" id="SM00422">
    <property type="entry name" value="HTH_MERR"/>
    <property type="match status" value="1"/>
</dbReference>
<accession>A0ABT2ULP3</accession>
<gene>
    <name evidence="3" type="ORF">OB236_23140</name>
</gene>
<dbReference type="PANTHER" id="PTHR30204">
    <property type="entry name" value="REDOX-CYCLING DRUG-SENSING TRANSCRIPTIONAL ACTIVATOR SOXR"/>
    <property type="match status" value="1"/>
</dbReference>
<feature type="domain" description="HTH merR-type" evidence="2">
    <location>
        <begin position="4"/>
        <end position="73"/>
    </location>
</feature>
<dbReference type="Proteomes" id="UP001652445">
    <property type="component" value="Unassembled WGS sequence"/>
</dbReference>
<evidence type="ECO:0000256" key="1">
    <source>
        <dbReference type="ARBA" id="ARBA00023125"/>
    </source>
</evidence>
<dbReference type="InterPro" id="IPR009061">
    <property type="entry name" value="DNA-bd_dom_put_sf"/>
</dbReference>
<comment type="caution">
    <text evidence="3">The sequence shown here is derived from an EMBL/GenBank/DDBJ whole genome shotgun (WGS) entry which is preliminary data.</text>
</comment>
<dbReference type="InterPro" id="IPR000551">
    <property type="entry name" value="MerR-type_HTH_dom"/>
</dbReference>
<proteinExistence type="predicted"/>
<keyword evidence="4" id="KW-1185">Reference proteome</keyword>
<dbReference type="EMBL" id="JAOQIO010000089">
    <property type="protein sequence ID" value="MCU6795006.1"/>
    <property type="molecule type" value="Genomic_DNA"/>
</dbReference>
<dbReference type="SUPFAM" id="SSF46955">
    <property type="entry name" value="Putative DNA-binding domain"/>
    <property type="match status" value="1"/>
</dbReference>
<name>A0ABT2ULP3_9BACL</name>
<protein>
    <submittedName>
        <fullName evidence="3">MerR family transcriptional regulator</fullName>
    </submittedName>
</protein>
<dbReference type="InterPro" id="IPR047057">
    <property type="entry name" value="MerR_fam"/>
</dbReference>
<evidence type="ECO:0000313" key="4">
    <source>
        <dbReference type="Proteomes" id="UP001652445"/>
    </source>
</evidence>
<dbReference type="Pfam" id="PF13411">
    <property type="entry name" value="MerR_1"/>
    <property type="match status" value="1"/>
</dbReference>
<reference evidence="3 4" key="1">
    <citation type="submission" date="2022-09" db="EMBL/GenBank/DDBJ databases">
        <authorList>
            <person name="Han X.L."/>
            <person name="Wang Q."/>
            <person name="Lu T."/>
        </authorList>
    </citation>
    <scope>NUCLEOTIDE SEQUENCE [LARGE SCALE GENOMIC DNA]</scope>
    <source>
        <strain evidence="3 4">WQ 127069</strain>
    </source>
</reference>
<dbReference type="RefSeq" id="WP_262686061.1">
    <property type="nucleotide sequence ID" value="NZ_JAOQIO010000089.1"/>
</dbReference>
<dbReference type="CDD" id="cd01109">
    <property type="entry name" value="HTH_YyaN"/>
    <property type="match status" value="1"/>
</dbReference>